<dbReference type="SUPFAM" id="SSF52047">
    <property type="entry name" value="RNI-like"/>
    <property type="match status" value="1"/>
</dbReference>
<comment type="caution">
    <text evidence="1">The sequence shown here is derived from an EMBL/GenBank/DDBJ whole genome shotgun (WGS) entry which is preliminary data.</text>
</comment>
<keyword evidence="2" id="KW-1185">Reference proteome</keyword>
<name>A0A9N9NCE9_9GLOM</name>
<reference evidence="1" key="1">
    <citation type="submission" date="2021-06" db="EMBL/GenBank/DDBJ databases">
        <authorList>
            <person name="Kallberg Y."/>
            <person name="Tangrot J."/>
            <person name="Rosling A."/>
        </authorList>
    </citation>
    <scope>NUCLEOTIDE SEQUENCE</scope>
    <source>
        <strain evidence="1">IN212</strain>
    </source>
</reference>
<organism evidence="1 2">
    <name type="scientific">Racocetra fulgida</name>
    <dbReference type="NCBI Taxonomy" id="60492"/>
    <lineage>
        <taxon>Eukaryota</taxon>
        <taxon>Fungi</taxon>
        <taxon>Fungi incertae sedis</taxon>
        <taxon>Mucoromycota</taxon>
        <taxon>Glomeromycotina</taxon>
        <taxon>Glomeromycetes</taxon>
        <taxon>Diversisporales</taxon>
        <taxon>Gigasporaceae</taxon>
        <taxon>Racocetra</taxon>
    </lineage>
</organism>
<dbReference type="Gene3D" id="3.80.10.10">
    <property type="entry name" value="Ribonuclease Inhibitor"/>
    <property type="match status" value="1"/>
</dbReference>
<protein>
    <submittedName>
        <fullName evidence="1">20002_t:CDS:1</fullName>
    </submittedName>
</protein>
<sequence>LDLSYNKLDLDVGKALAEALCKNNTLTSLSFYGNCDMSTLEYVFHTNTTLEEFYYSEDLETTQNIESELEALDHLNRSYSLIQTSNLCLTL</sequence>
<accession>A0A9N9NCE9</accession>
<dbReference type="EMBL" id="CAJVPZ010025400">
    <property type="protein sequence ID" value="CAG8722289.1"/>
    <property type="molecule type" value="Genomic_DNA"/>
</dbReference>
<evidence type="ECO:0000313" key="2">
    <source>
        <dbReference type="Proteomes" id="UP000789396"/>
    </source>
</evidence>
<dbReference type="InterPro" id="IPR032675">
    <property type="entry name" value="LRR_dom_sf"/>
</dbReference>
<proteinExistence type="predicted"/>
<evidence type="ECO:0000313" key="1">
    <source>
        <dbReference type="EMBL" id="CAG8722289.1"/>
    </source>
</evidence>
<dbReference type="OrthoDB" id="10512710at2759"/>
<gene>
    <name evidence="1" type="ORF">RFULGI_LOCUS11541</name>
</gene>
<feature type="non-terminal residue" evidence="1">
    <location>
        <position position="1"/>
    </location>
</feature>
<dbReference type="Proteomes" id="UP000789396">
    <property type="component" value="Unassembled WGS sequence"/>
</dbReference>
<dbReference type="AlphaFoldDB" id="A0A9N9NCE9"/>